<keyword evidence="6" id="KW-1185">Reference proteome</keyword>
<evidence type="ECO:0000256" key="1">
    <source>
        <dbReference type="ARBA" id="ARBA00006484"/>
    </source>
</evidence>
<dbReference type="Pfam" id="PF00106">
    <property type="entry name" value="adh_short"/>
    <property type="match status" value="1"/>
</dbReference>
<proteinExistence type="inferred from homology"/>
<dbReference type="PRINTS" id="PR00080">
    <property type="entry name" value="SDRFAMILY"/>
</dbReference>
<dbReference type="InterPro" id="IPR002347">
    <property type="entry name" value="SDR_fam"/>
</dbReference>
<comment type="caution">
    <text evidence="5">The sequence shown here is derived from an EMBL/GenBank/DDBJ whole genome shotgun (WGS) entry which is preliminary data.</text>
</comment>
<dbReference type="InterPro" id="IPR023985">
    <property type="entry name" value="SDR_subfam_1"/>
</dbReference>
<dbReference type="PROSITE" id="PS00061">
    <property type="entry name" value="ADH_SHORT"/>
    <property type="match status" value="1"/>
</dbReference>
<dbReference type="NCBIfam" id="NF009467">
    <property type="entry name" value="PRK12826.1-3"/>
    <property type="match status" value="1"/>
</dbReference>
<dbReference type="RefSeq" id="WP_045063416.1">
    <property type="nucleotide sequence ID" value="NZ_JAWLKB010000021.1"/>
</dbReference>
<reference evidence="5 6" key="1">
    <citation type="submission" date="2023-10" db="EMBL/GenBank/DDBJ databases">
        <title>Development of a sustainable strategy for remediation of hydrocarbon-contaminated territories based on the waste exchange concept.</title>
        <authorList>
            <person name="Krivoruchko A."/>
        </authorList>
    </citation>
    <scope>NUCLEOTIDE SEQUENCE [LARGE SCALE GENOMIC DNA]</scope>
    <source>
        <strain evidence="5 6">IEGM 1203</strain>
    </source>
</reference>
<dbReference type="EMBL" id="JAWLKB010000021">
    <property type="protein sequence ID" value="MDV6270629.1"/>
    <property type="molecule type" value="Genomic_DNA"/>
</dbReference>
<dbReference type="PRINTS" id="PR00081">
    <property type="entry name" value="GDHRDH"/>
</dbReference>
<dbReference type="InterPro" id="IPR020904">
    <property type="entry name" value="Sc_DH/Rdtase_CS"/>
</dbReference>
<organism evidence="5 6">
    <name type="scientific">Rhodococcus globerulus</name>
    <dbReference type="NCBI Taxonomy" id="33008"/>
    <lineage>
        <taxon>Bacteria</taxon>
        <taxon>Bacillati</taxon>
        <taxon>Actinomycetota</taxon>
        <taxon>Actinomycetes</taxon>
        <taxon>Mycobacteriales</taxon>
        <taxon>Nocardiaceae</taxon>
        <taxon>Rhodococcus</taxon>
    </lineage>
</organism>
<comment type="similarity">
    <text evidence="1 4">Belongs to the short-chain dehydrogenases/reductases (SDR) family.</text>
</comment>
<evidence type="ECO:0000256" key="4">
    <source>
        <dbReference type="RuleBase" id="RU000363"/>
    </source>
</evidence>
<keyword evidence="2" id="KW-0560">Oxidoreductase</keyword>
<dbReference type="SUPFAM" id="SSF51735">
    <property type="entry name" value="NAD(P)-binding Rossmann-fold domains"/>
    <property type="match status" value="1"/>
</dbReference>
<protein>
    <submittedName>
        <fullName evidence="5">Mycofactocin-coupled SDR family oxidoreductase</fullName>
    </submittedName>
</protein>
<dbReference type="InterPro" id="IPR036291">
    <property type="entry name" value="NAD(P)-bd_dom_sf"/>
</dbReference>
<dbReference type="PANTHER" id="PTHR24321">
    <property type="entry name" value="DEHYDROGENASES, SHORT CHAIN"/>
    <property type="match status" value="1"/>
</dbReference>
<dbReference type="CDD" id="cd05233">
    <property type="entry name" value="SDR_c"/>
    <property type="match status" value="1"/>
</dbReference>
<keyword evidence="3" id="KW-0520">NAD</keyword>
<evidence type="ECO:0000256" key="2">
    <source>
        <dbReference type="ARBA" id="ARBA00023002"/>
    </source>
</evidence>
<evidence type="ECO:0000313" key="6">
    <source>
        <dbReference type="Proteomes" id="UP001185927"/>
    </source>
</evidence>
<accession>A0ABU4C2A5</accession>
<name>A0ABU4C2A5_RHOGO</name>
<sequence>MNTAARTGRIAGKVAFITGAARGQGRAHAIRLAEEGADIIALDLCADIDGVPYSLAGEDDLAETVSTVEAIGGRIHAEVADVRNFDSLAGVLARGVEKFGHLDIVCANVGINIPAPTHELTESQWGTVIDVDLSGVWRTAKAAIPYLIEQGTGGAIILTSSAAGLKGYGNIAHYTAAKHGVNGLMKTLAQELAPHRVRVNTVNPTQVDTPMIMNDAMYRLFCPGLDNPTREDFAPLSQAMNALPIPWVESVDVSNAVLFLASEEARYITGVALPVDAGVLVK</sequence>
<dbReference type="PANTHER" id="PTHR24321:SF8">
    <property type="entry name" value="ESTRADIOL 17-BETA-DEHYDROGENASE 8-RELATED"/>
    <property type="match status" value="1"/>
</dbReference>
<dbReference type="Gene3D" id="3.40.50.720">
    <property type="entry name" value="NAD(P)-binding Rossmann-like Domain"/>
    <property type="match status" value="1"/>
</dbReference>
<dbReference type="Proteomes" id="UP001185927">
    <property type="component" value="Unassembled WGS sequence"/>
</dbReference>
<gene>
    <name evidence="5" type="ORF">R3Q16_28765</name>
</gene>
<evidence type="ECO:0000256" key="3">
    <source>
        <dbReference type="ARBA" id="ARBA00023027"/>
    </source>
</evidence>
<dbReference type="NCBIfam" id="TIGR03971">
    <property type="entry name" value="SDR_subfam_1"/>
    <property type="match status" value="1"/>
</dbReference>
<evidence type="ECO:0000313" key="5">
    <source>
        <dbReference type="EMBL" id="MDV6270629.1"/>
    </source>
</evidence>